<dbReference type="GO" id="GO:0016020">
    <property type="term" value="C:membrane"/>
    <property type="evidence" value="ECO:0007669"/>
    <property type="project" value="UniProtKB-SubCell"/>
</dbReference>
<dbReference type="InterPro" id="IPR007016">
    <property type="entry name" value="O-antigen_ligase-rel_domated"/>
</dbReference>
<name>A0A1F5E5N0_9BACT</name>
<protein>
    <recommendedName>
        <fullName evidence="6">O-antigen ligase-related domain-containing protein</fullName>
    </recommendedName>
</protein>
<dbReference type="InterPro" id="IPR051533">
    <property type="entry name" value="WaaL-like"/>
</dbReference>
<evidence type="ECO:0000256" key="5">
    <source>
        <dbReference type="SAM" id="Phobius"/>
    </source>
</evidence>
<keyword evidence="4 5" id="KW-0472">Membrane</keyword>
<dbReference type="Proteomes" id="UP000177006">
    <property type="component" value="Unassembled WGS sequence"/>
</dbReference>
<dbReference type="PANTHER" id="PTHR37422:SF17">
    <property type="entry name" value="O-ANTIGEN LIGASE"/>
    <property type="match status" value="1"/>
</dbReference>
<feature type="transmembrane region" description="Helical" evidence="5">
    <location>
        <begin position="201"/>
        <end position="234"/>
    </location>
</feature>
<proteinExistence type="predicted"/>
<feature type="transmembrane region" description="Helical" evidence="5">
    <location>
        <begin position="382"/>
        <end position="399"/>
    </location>
</feature>
<dbReference type="EMBL" id="MEZK01000018">
    <property type="protein sequence ID" value="OGD62685.1"/>
    <property type="molecule type" value="Genomic_DNA"/>
</dbReference>
<comment type="caution">
    <text evidence="7">The sequence shown here is derived from an EMBL/GenBank/DDBJ whole genome shotgun (WGS) entry which is preliminary data.</text>
</comment>
<feature type="transmembrane region" description="Helical" evidence="5">
    <location>
        <begin position="167"/>
        <end position="189"/>
    </location>
</feature>
<evidence type="ECO:0000256" key="2">
    <source>
        <dbReference type="ARBA" id="ARBA00022692"/>
    </source>
</evidence>
<dbReference type="Pfam" id="PF04932">
    <property type="entry name" value="Wzy_C"/>
    <property type="match status" value="1"/>
</dbReference>
<evidence type="ECO:0000256" key="3">
    <source>
        <dbReference type="ARBA" id="ARBA00022989"/>
    </source>
</evidence>
<accession>A0A1F5E5N0</accession>
<dbReference type="AlphaFoldDB" id="A0A1F5E5N0"/>
<feature type="transmembrane region" description="Helical" evidence="5">
    <location>
        <begin position="240"/>
        <end position="258"/>
    </location>
</feature>
<feature type="domain" description="O-antigen ligase-related" evidence="6">
    <location>
        <begin position="207"/>
        <end position="344"/>
    </location>
</feature>
<evidence type="ECO:0000313" key="7">
    <source>
        <dbReference type="EMBL" id="OGD62685.1"/>
    </source>
</evidence>
<evidence type="ECO:0000256" key="1">
    <source>
        <dbReference type="ARBA" id="ARBA00004141"/>
    </source>
</evidence>
<gene>
    <name evidence="7" type="ORF">A2160_03905</name>
</gene>
<keyword evidence="3 5" id="KW-1133">Transmembrane helix</keyword>
<sequence>MILKRLTKLPLLLLKVLLILFPLGQLIRIELPWPEARLYGQDIIIMAIWLWSYMAIGFKKINWIKIHLFRPIIGFLLIGLVSLLVNFHRFSINEVLVGSLYLWRWLAYVGIYLAALTLDKKESGKIEEYLLLAGGVGVTLGLTQYVLFPNAWPLTAGQWDPHVGRIIGTFLDPGFTGLIYVLLISLLLVKVWNKNFQAKKNYLFYGLLIVAYLALLLTYSRSCYVAFVVGLAIFSLVKRAGKFFVITLAIFLVSLTLLPRPQGEGTKLERESTIWSRLENYQQAWQIIKGHPVFGVGFNLYRYEQRNQGFLGAKWEISHAGAGTDNSFLFVWATTGIFGLGIYLWLWWRIILLGWLNRFQNFGLVLLTSSGSVVVHSFFNNSLFYAWVMIWIWILIGLTERGKRKN</sequence>
<organism evidence="7 8">
    <name type="scientific">Candidatus Beckwithbacteria bacterium RBG_13_42_9</name>
    <dbReference type="NCBI Taxonomy" id="1797457"/>
    <lineage>
        <taxon>Bacteria</taxon>
        <taxon>Candidatus Beckwithiibacteriota</taxon>
    </lineage>
</organism>
<dbReference type="STRING" id="1797457.A2160_03905"/>
<feature type="transmembrane region" description="Helical" evidence="5">
    <location>
        <begin position="38"/>
        <end position="56"/>
    </location>
</feature>
<dbReference type="PANTHER" id="PTHR37422">
    <property type="entry name" value="TEICHURONIC ACID BIOSYNTHESIS PROTEIN TUAE"/>
    <property type="match status" value="1"/>
</dbReference>
<reference evidence="7 8" key="1">
    <citation type="journal article" date="2016" name="Nat. Commun.">
        <title>Thousands of microbial genomes shed light on interconnected biogeochemical processes in an aquifer system.</title>
        <authorList>
            <person name="Anantharaman K."/>
            <person name="Brown C.T."/>
            <person name="Hug L.A."/>
            <person name="Sharon I."/>
            <person name="Castelle C.J."/>
            <person name="Probst A.J."/>
            <person name="Thomas B.C."/>
            <person name="Singh A."/>
            <person name="Wilkins M.J."/>
            <person name="Karaoz U."/>
            <person name="Brodie E.L."/>
            <person name="Williams K.H."/>
            <person name="Hubbard S.S."/>
            <person name="Banfield J.F."/>
        </authorList>
    </citation>
    <scope>NUCLEOTIDE SEQUENCE [LARGE SCALE GENOMIC DNA]</scope>
</reference>
<comment type="subcellular location">
    <subcellularLocation>
        <location evidence="1">Membrane</location>
        <topology evidence="1">Multi-pass membrane protein</topology>
    </subcellularLocation>
</comment>
<feature type="transmembrane region" description="Helical" evidence="5">
    <location>
        <begin position="328"/>
        <end position="348"/>
    </location>
</feature>
<evidence type="ECO:0000313" key="8">
    <source>
        <dbReference type="Proteomes" id="UP000177006"/>
    </source>
</evidence>
<keyword evidence="2 5" id="KW-0812">Transmembrane</keyword>
<feature type="transmembrane region" description="Helical" evidence="5">
    <location>
        <begin position="68"/>
        <end position="88"/>
    </location>
</feature>
<feature type="transmembrane region" description="Helical" evidence="5">
    <location>
        <begin position="100"/>
        <end position="118"/>
    </location>
</feature>
<evidence type="ECO:0000259" key="6">
    <source>
        <dbReference type="Pfam" id="PF04932"/>
    </source>
</evidence>
<feature type="transmembrane region" description="Helical" evidence="5">
    <location>
        <begin position="130"/>
        <end position="147"/>
    </location>
</feature>
<evidence type="ECO:0000256" key="4">
    <source>
        <dbReference type="ARBA" id="ARBA00023136"/>
    </source>
</evidence>